<keyword evidence="2" id="KW-1185">Reference proteome</keyword>
<organism evidence="1 2">
    <name type="scientific">Nocardioides cavernae</name>
    <dbReference type="NCBI Taxonomy" id="1921566"/>
    <lineage>
        <taxon>Bacteria</taxon>
        <taxon>Bacillati</taxon>
        <taxon>Actinomycetota</taxon>
        <taxon>Actinomycetes</taxon>
        <taxon>Propionibacteriales</taxon>
        <taxon>Nocardioidaceae</taxon>
        <taxon>Nocardioides</taxon>
    </lineage>
</organism>
<accession>A0A7Y9H4T6</accession>
<protein>
    <recommendedName>
        <fullName evidence="3">DUF559 domain-containing protein</fullName>
    </recommendedName>
</protein>
<evidence type="ECO:0000313" key="1">
    <source>
        <dbReference type="EMBL" id="NYE37254.1"/>
    </source>
</evidence>
<name>A0A7Y9H4T6_9ACTN</name>
<reference evidence="1 2" key="1">
    <citation type="submission" date="2020-07" db="EMBL/GenBank/DDBJ databases">
        <authorList>
            <person name="Partida-Martinez L."/>
            <person name="Huntemann M."/>
            <person name="Clum A."/>
            <person name="Wang J."/>
            <person name="Palaniappan K."/>
            <person name="Ritter S."/>
            <person name="Chen I.-M."/>
            <person name="Stamatis D."/>
            <person name="Reddy T."/>
            <person name="O'Malley R."/>
            <person name="Daum C."/>
            <person name="Shapiro N."/>
            <person name="Ivanova N."/>
            <person name="Kyrpides N."/>
            <person name="Woyke T."/>
        </authorList>
    </citation>
    <scope>NUCLEOTIDE SEQUENCE [LARGE SCALE GENOMIC DNA]</scope>
    <source>
        <strain evidence="1 2">AT2.17</strain>
    </source>
</reference>
<gene>
    <name evidence="1" type="ORF">F4692_002387</name>
</gene>
<dbReference type="Proteomes" id="UP000549911">
    <property type="component" value="Unassembled WGS sequence"/>
</dbReference>
<dbReference type="AlphaFoldDB" id="A0A7Y9H4T6"/>
<comment type="caution">
    <text evidence="1">The sequence shown here is derived from an EMBL/GenBank/DDBJ whole genome shotgun (WGS) entry which is preliminary data.</text>
</comment>
<dbReference type="EMBL" id="JACCBW010000002">
    <property type="protein sequence ID" value="NYE37254.1"/>
    <property type="molecule type" value="Genomic_DNA"/>
</dbReference>
<dbReference type="RefSeq" id="WP_218858402.1">
    <property type="nucleotide sequence ID" value="NZ_JACCBW010000002.1"/>
</dbReference>
<sequence>MREDPSLTAIAALLRVQSGVVARHQQLAAGLGPHDVRRLERHRDLVRVLPRVHVAHTGEPTWVQRAWAAVLYAWPAALVRESALRAADGPGQPGRDSGPITVGIDLQRRVRSLPGVVVVRTSDLEARARWNLGPPRVPYDDAALDVALHAGSEMEALAAVTRAVQTRRTTAVRITSVLAGRSRAPRRAFLERVLEDVAHGTCSVLEHAYLTRVEQPDGLPPALRQVREVTASGIVYRDADVLGLTIELDGRLFHDTAEQRDADAERDLDLAVVGRDGVRLTWGQVVGRPCSTAAKLDTILRARGAPAGRACGPGCGLRQVPSSGGPETLAP</sequence>
<evidence type="ECO:0008006" key="3">
    <source>
        <dbReference type="Google" id="ProtNLM"/>
    </source>
</evidence>
<proteinExistence type="predicted"/>
<evidence type="ECO:0000313" key="2">
    <source>
        <dbReference type="Proteomes" id="UP000549911"/>
    </source>
</evidence>
<reference evidence="1 2" key="2">
    <citation type="submission" date="2020-08" db="EMBL/GenBank/DDBJ databases">
        <title>The Agave Microbiome: Exploring the role of microbial communities in plant adaptations to desert environments.</title>
        <authorList>
            <person name="Partida-Martinez L.P."/>
        </authorList>
    </citation>
    <scope>NUCLEOTIDE SEQUENCE [LARGE SCALE GENOMIC DNA]</scope>
    <source>
        <strain evidence="1 2">AT2.17</strain>
    </source>
</reference>